<feature type="region of interest" description="Disordered" evidence="1">
    <location>
        <begin position="104"/>
        <end position="139"/>
    </location>
</feature>
<dbReference type="EMBL" id="JAVRFG010000036">
    <property type="protein sequence ID" value="MDT0493671.1"/>
    <property type="molecule type" value="Genomic_DNA"/>
</dbReference>
<keyword evidence="2" id="KW-0812">Transmembrane</keyword>
<dbReference type="Proteomes" id="UP001180556">
    <property type="component" value="Unassembled WGS sequence"/>
</dbReference>
<sequence length="139" mass="15319">MAPLILLGRIRRLVRGVLPRQPSQWLLGRAHHPWVGLAPLALLGIVVHFGAYRPHWIWTLLVIYGIASFGLDAVADALHQLWDRGRIWQDTICPRCDGHGGGGEFGFPDFPEEPPGHGLRSPTANRSGYSPTSFTPKAS</sequence>
<keyword evidence="2" id="KW-1133">Transmembrane helix</keyword>
<reference evidence="4" key="1">
    <citation type="submission" date="2023-07" db="EMBL/GenBank/DDBJ databases">
        <title>30 novel species of actinomycetes from the DSMZ collection.</title>
        <authorList>
            <person name="Nouioui I."/>
        </authorList>
    </citation>
    <scope>NUCLEOTIDE SEQUENCE [LARGE SCALE GENOMIC DNA]</scope>
    <source>
        <strain evidence="4">DSM 40932</strain>
    </source>
</reference>
<keyword evidence="4" id="KW-1185">Reference proteome</keyword>
<evidence type="ECO:0000313" key="3">
    <source>
        <dbReference type="EMBL" id="MDT0493671.1"/>
    </source>
</evidence>
<feature type="transmembrane region" description="Helical" evidence="2">
    <location>
        <begin position="57"/>
        <end position="78"/>
    </location>
</feature>
<evidence type="ECO:0000313" key="4">
    <source>
        <dbReference type="Proteomes" id="UP001180556"/>
    </source>
</evidence>
<name>A0ABU2W732_9ACTN</name>
<comment type="caution">
    <text evidence="3">The sequence shown here is derived from an EMBL/GenBank/DDBJ whole genome shotgun (WGS) entry which is preliminary data.</text>
</comment>
<evidence type="ECO:0000256" key="2">
    <source>
        <dbReference type="SAM" id="Phobius"/>
    </source>
</evidence>
<organism evidence="3 4">
    <name type="scientific">Streptomyces stephensoniae</name>
    <dbReference type="NCBI Taxonomy" id="3375367"/>
    <lineage>
        <taxon>Bacteria</taxon>
        <taxon>Bacillati</taxon>
        <taxon>Actinomycetota</taxon>
        <taxon>Actinomycetes</taxon>
        <taxon>Kitasatosporales</taxon>
        <taxon>Streptomycetaceae</taxon>
        <taxon>Streptomyces</taxon>
    </lineage>
</organism>
<evidence type="ECO:0000256" key="1">
    <source>
        <dbReference type="SAM" id="MobiDB-lite"/>
    </source>
</evidence>
<protein>
    <recommendedName>
        <fullName evidence="5">Integral membrane protein</fullName>
    </recommendedName>
</protein>
<feature type="transmembrane region" description="Helical" evidence="2">
    <location>
        <begin position="34"/>
        <end position="51"/>
    </location>
</feature>
<gene>
    <name evidence="3" type="ORF">RM717_24530</name>
</gene>
<feature type="compositionally biased region" description="Polar residues" evidence="1">
    <location>
        <begin position="122"/>
        <end position="139"/>
    </location>
</feature>
<evidence type="ECO:0008006" key="5">
    <source>
        <dbReference type="Google" id="ProtNLM"/>
    </source>
</evidence>
<keyword evidence="2" id="KW-0472">Membrane</keyword>
<accession>A0ABU2W732</accession>
<dbReference type="RefSeq" id="WP_311604039.1">
    <property type="nucleotide sequence ID" value="NZ_JAVRFG010000036.1"/>
</dbReference>
<proteinExistence type="predicted"/>